<keyword evidence="4" id="KW-0808">Transferase</keyword>
<dbReference type="InterPro" id="IPR036890">
    <property type="entry name" value="HATPase_C_sf"/>
</dbReference>
<evidence type="ECO:0000313" key="12">
    <source>
        <dbReference type="Proteomes" id="UP001528912"/>
    </source>
</evidence>
<keyword evidence="5" id="KW-0547">Nucleotide-binding</keyword>
<accession>A0ABT6C6L2</accession>
<dbReference type="GO" id="GO:0016301">
    <property type="term" value="F:kinase activity"/>
    <property type="evidence" value="ECO:0007669"/>
    <property type="project" value="UniProtKB-KW"/>
</dbReference>
<evidence type="ECO:0000256" key="9">
    <source>
        <dbReference type="SAM" id="Phobius"/>
    </source>
</evidence>
<dbReference type="Proteomes" id="UP001528912">
    <property type="component" value="Unassembled WGS sequence"/>
</dbReference>
<reference evidence="11 12" key="1">
    <citation type="submission" date="2023-03" db="EMBL/GenBank/DDBJ databases">
        <title>YIM 133296 draft genome.</title>
        <authorList>
            <person name="Xiong L."/>
        </authorList>
    </citation>
    <scope>NUCLEOTIDE SEQUENCE [LARGE SCALE GENOMIC DNA]</scope>
    <source>
        <strain evidence="11 12">YIM 133296</strain>
    </source>
</reference>
<gene>
    <name evidence="11" type="ORF">P4R38_09995</name>
</gene>
<dbReference type="EMBL" id="JAROAV010000028">
    <property type="protein sequence ID" value="MDF8264573.1"/>
    <property type="molecule type" value="Genomic_DNA"/>
</dbReference>
<feature type="transmembrane region" description="Helical" evidence="9">
    <location>
        <begin position="132"/>
        <end position="158"/>
    </location>
</feature>
<evidence type="ECO:0000256" key="7">
    <source>
        <dbReference type="ARBA" id="ARBA00022840"/>
    </source>
</evidence>
<dbReference type="InterPro" id="IPR011712">
    <property type="entry name" value="Sig_transdc_His_kin_sub3_dim/P"/>
</dbReference>
<dbReference type="InterPro" id="IPR003594">
    <property type="entry name" value="HATPase_dom"/>
</dbReference>
<evidence type="ECO:0000256" key="3">
    <source>
        <dbReference type="ARBA" id="ARBA00022553"/>
    </source>
</evidence>
<dbReference type="SMART" id="SM00387">
    <property type="entry name" value="HATPase_c"/>
    <property type="match status" value="1"/>
</dbReference>
<feature type="transmembrane region" description="Helical" evidence="9">
    <location>
        <begin position="44"/>
        <end position="68"/>
    </location>
</feature>
<evidence type="ECO:0000259" key="10">
    <source>
        <dbReference type="SMART" id="SM00387"/>
    </source>
</evidence>
<dbReference type="Pfam" id="PF13796">
    <property type="entry name" value="Sensor"/>
    <property type="match status" value="1"/>
</dbReference>
<dbReference type="Pfam" id="PF02518">
    <property type="entry name" value="HATPase_c"/>
    <property type="match status" value="1"/>
</dbReference>
<evidence type="ECO:0000256" key="4">
    <source>
        <dbReference type="ARBA" id="ARBA00022679"/>
    </source>
</evidence>
<feature type="domain" description="Histidine kinase/HSP90-like ATPase" evidence="10">
    <location>
        <begin position="343"/>
        <end position="433"/>
    </location>
</feature>
<evidence type="ECO:0000256" key="6">
    <source>
        <dbReference type="ARBA" id="ARBA00022777"/>
    </source>
</evidence>
<evidence type="ECO:0000256" key="5">
    <source>
        <dbReference type="ARBA" id="ARBA00022741"/>
    </source>
</evidence>
<dbReference type="EC" id="2.7.13.3" evidence="2"/>
<evidence type="ECO:0000313" key="11">
    <source>
        <dbReference type="EMBL" id="MDF8264573.1"/>
    </source>
</evidence>
<dbReference type="InterPro" id="IPR050482">
    <property type="entry name" value="Sensor_HK_TwoCompSys"/>
</dbReference>
<keyword evidence="12" id="KW-1185">Reference proteome</keyword>
<dbReference type="PANTHER" id="PTHR24421">
    <property type="entry name" value="NITRATE/NITRITE SENSOR PROTEIN NARX-RELATED"/>
    <property type="match status" value="1"/>
</dbReference>
<dbReference type="Pfam" id="PF07730">
    <property type="entry name" value="HisKA_3"/>
    <property type="match status" value="1"/>
</dbReference>
<evidence type="ECO:0000256" key="1">
    <source>
        <dbReference type="ARBA" id="ARBA00000085"/>
    </source>
</evidence>
<comment type="catalytic activity">
    <reaction evidence="1">
        <text>ATP + protein L-histidine = ADP + protein N-phospho-L-histidine.</text>
        <dbReference type="EC" id="2.7.13.3"/>
    </reaction>
</comment>
<dbReference type="CDD" id="cd16917">
    <property type="entry name" value="HATPase_UhpB-NarQ-NarX-like"/>
    <property type="match status" value="1"/>
</dbReference>
<dbReference type="RefSeq" id="WP_277192017.1">
    <property type="nucleotide sequence ID" value="NZ_JAROAV010000028.1"/>
</dbReference>
<keyword evidence="9" id="KW-0472">Membrane</keyword>
<dbReference type="SUPFAM" id="SSF55874">
    <property type="entry name" value="ATPase domain of HSP90 chaperone/DNA topoisomerase II/histidine kinase"/>
    <property type="match status" value="1"/>
</dbReference>
<keyword evidence="6 11" id="KW-0418">Kinase</keyword>
<dbReference type="InterPro" id="IPR025828">
    <property type="entry name" value="Put_sensor_dom"/>
</dbReference>
<protein>
    <recommendedName>
        <fullName evidence="2">histidine kinase</fullName>
        <ecNumber evidence="2">2.7.13.3</ecNumber>
    </recommendedName>
</protein>
<proteinExistence type="predicted"/>
<keyword evidence="3" id="KW-0597">Phosphoprotein</keyword>
<keyword evidence="9" id="KW-1133">Transmembrane helix</keyword>
<name>A0ABT6C6L2_9MICO</name>
<comment type="caution">
    <text evidence="11">The sequence shown here is derived from an EMBL/GenBank/DDBJ whole genome shotgun (WGS) entry which is preliminary data.</text>
</comment>
<dbReference type="Gene3D" id="3.30.565.10">
    <property type="entry name" value="Histidine kinase-like ATPase, C-terminal domain"/>
    <property type="match status" value="1"/>
</dbReference>
<keyword evidence="8" id="KW-0902">Two-component regulatory system</keyword>
<keyword evidence="9" id="KW-0812">Transmembrane</keyword>
<sequence>MTQIDAKPGTDVATARHSGVVSSGLRAIGRGIVLTGLALWEALLLLWVCLCACLVFLGIGVILLPPALDAVRSQARRQRSLAWSWSGVRVTENYLPDPTAEGGLSANLKRLQTRSGDPSFWKDLLWDLVNPFVGVVIAFVPAALVVNGLFGVAMPVLWEPWVSGWENSWYGFVPVDSFGMTFLAAALGLVSLVLGVVLAPFFIRWHGRWVATVLSTQTREQMQARMEHLSRSRSDAVAHEAQEIRRIERDLHDGAQARLVAMGMTLSAAERLIDENPAAARTMVQEAKETSSAALQELRELVRGIHPPVLADRGLVDAIRARALETPLNVQVRSDLEGRPLPPLESAVYFAVSELLTNAAKHSGADQIVVTIAKDGGTLRVTVEDNGRGGVRIGEGTGLRGVERRLAAFDGDLLVHSPRGGPTTMTVVVPCTLAPRDAS</sequence>
<feature type="transmembrane region" description="Helical" evidence="9">
    <location>
        <begin position="178"/>
        <end position="203"/>
    </location>
</feature>
<evidence type="ECO:0000256" key="8">
    <source>
        <dbReference type="ARBA" id="ARBA00023012"/>
    </source>
</evidence>
<dbReference type="PANTHER" id="PTHR24421:SF10">
    <property type="entry name" value="NITRATE_NITRITE SENSOR PROTEIN NARQ"/>
    <property type="match status" value="1"/>
</dbReference>
<evidence type="ECO:0000256" key="2">
    <source>
        <dbReference type="ARBA" id="ARBA00012438"/>
    </source>
</evidence>
<organism evidence="11 12">
    <name type="scientific">Luteipulveratus flavus</name>
    <dbReference type="NCBI Taxonomy" id="3031728"/>
    <lineage>
        <taxon>Bacteria</taxon>
        <taxon>Bacillati</taxon>
        <taxon>Actinomycetota</taxon>
        <taxon>Actinomycetes</taxon>
        <taxon>Micrococcales</taxon>
        <taxon>Dermacoccaceae</taxon>
        <taxon>Luteipulveratus</taxon>
    </lineage>
</organism>
<keyword evidence="7" id="KW-0067">ATP-binding</keyword>
<dbReference type="Gene3D" id="1.20.5.1930">
    <property type="match status" value="1"/>
</dbReference>